<keyword evidence="3" id="KW-1185">Reference proteome</keyword>
<proteinExistence type="predicted"/>
<accession>A0A2G4RGM9</accession>
<gene>
    <name evidence="2" type="ORF">CSR02_03910</name>
</gene>
<comment type="caution">
    <text evidence="2">The sequence shown here is derived from an EMBL/GenBank/DDBJ whole genome shotgun (WGS) entry which is preliminary data.</text>
</comment>
<name>A0A2G4RGM9_9PROT</name>
<feature type="region of interest" description="Disordered" evidence="1">
    <location>
        <begin position="53"/>
        <end position="72"/>
    </location>
</feature>
<dbReference type="AlphaFoldDB" id="A0A2G4RGM9"/>
<dbReference type="Proteomes" id="UP000228751">
    <property type="component" value="Unassembled WGS sequence"/>
</dbReference>
<protein>
    <submittedName>
        <fullName evidence="2">Uncharacterized protein</fullName>
    </submittedName>
</protein>
<evidence type="ECO:0000313" key="3">
    <source>
        <dbReference type="Proteomes" id="UP000228751"/>
    </source>
</evidence>
<evidence type="ECO:0000313" key="2">
    <source>
        <dbReference type="EMBL" id="PHY94875.1"/>
    </source>
</evidence>
<evidence type="ECO:0000256" key="1">
    <source>
        <dbReference type="SAM" id="MobiDB-lite"/>
    </source>
</evidence>
<reference evidence="2 3" key="1">
    <citation type="submission" date="2017-10" db="EMBL/GenBank/DDBJ databases">
        <title>Genomic analysis of the genus Acetobacter.</title>
        <authorList>
            <person name="Kim K.H."/>
            <person name="Chun B.H."/>
            <person name="Son A.R."/>
            <person name="Jeon C.O."/>
        </authorList>
    </citation>
    <scope>NUCLEOTIDE SEQUENCE [LARGE SCALE GENOMIC DNA]</scope>
    <source>
        <strain evidence="2 3">LHT 2458</strain>
    </source>
</reference>
<sequence length="72" mass="8252">MRDFLPAELFAVISLHVLFYYDQWETLKKTARLPYAWGKLHFLIRGEWCGKAAGHGQKHRSNGGSKNKAPHA</sequence>
<organism evidence="2 3">
    <name type="scientific">Acetobacter pomorum</name>
    <dbReference type="NCBI Taxonomy" id="65959"/>
    <lineage>
        <taxon>Bacteria</taxon>
        <taxon>Pseudomonadati</taxon>
        <taxon>Pseudomonadota</taxon>
        <taxon>Alphaproteobacteria</taxon>
        <taxon>Acetobacterales</taxon>
        <taxon>Acetobacteraceae</taxon>
        <taxon>Acetobacter</taxon>
    </lineage>
</organism>
<dbReference type="EMBL" id="PEBQ01000057">
    <property type="protein sequence ID" value="PHY94875.1"/>
    <property type="molecule type" value="Genomic_DNA"/>
</dbReference>